<comment type="caution">
    <text evidence="2">The sequence shown here is derived from an EMBL/GenBank/DDBJ whole genome shotgun (WGS) entry which is preliminary data.</text>
</comment>
<reference evidence="2 3" key="1">
    <citation type="submission" date="2020-04" db="EMBL/GenBank/DDBJ databases">
        <title>Novosphingobium sp. TW-4 isolated from soil.</title>
        <authorList>
            <person name="Dahal R.H."/>
            <person name="Chaudhary D.K."/>
        </authorList>
    </citation>
    <scope>NUCLEOTIDE SEQUENCE [LARGE SCALE GENOMIC DNA]</scope>
    <source>
        <strain evidence="2 3">TW-4</strain>
    </source>
</reference>
<keyword evidence="3" id="KW-1185">Reference proteome</keyword>
<accession>A0A7Y0BM98</accession>
<keyword evidence="1" id="KW-0812">Transmembrane</keyword>
<gene>
    <name evidence="2" type="ORF">HHL27_04800</name>
</gene>
<dbReference type="EMBL" id="JABBGM010000002">
    <property type="protein sequence ID" value="NML92987.1"/>
    <property type="molecule type" value="Genomic_DNA"/>
</dbReference>
<evidence type="ECO:0000313" key="2">
    <source>
        <dbReference type="EMBL" id="NML92987.1"/>
    </source>
</evidence>
<dbReference type="AlphaFoldDB" id="A0A7Y0BM98"/>
<feature type="transmembrane region" description="Helical" evidence="1">
    <location>
        <begin position="12"/>
        <end position="29"/>
    </location>
</feature>
<name>A0A7Y0BM98_9SPHN</name>
<evidence type="ECO:0000313" key="3">
    <source>
        <dbReference type="Proteomes" id="UP000583556"/>
    </source>
</evidence>
<evidence type="ECO:0000256" key="1">
    <source>
        <dbReference type="SAM" id="Phobius"/>
    </source>
</evidence>
<dbReference type="RefSeq" id="WP_169492256.1">
    <property type="nucleotide sequence ID" value="NZ_JABBGM010000002.1"/>
</dbReference>
<keyword evidence="1" id="KW-0472">Membrane</keyword>
<protein>
    <submittedName>
        <fullName evidence="2">Uncharacterized protein</fullName>
    </submittedName>
</protein>
<dbReference type="Proteomes" id="UP000583556">
    <property type="component" value="Unassembled WGS sequence"/>
</dbReference>
<sequence>MKQPAARANRLDRVLLGASFVAAVSFVAWRTGRGYGLDNDTYAMLATWQEMVHHGRYVASRYTGYIDPLP</sequence>
<keyword evidence="1" id="KW-1133">Transmembrane helix</keyword>
<proteinExistence type="predicted"/>
<organism evidence="2 3">
    <name type="scientific">Novosphingobium olei</name>
    <dbReference type="NCBI Taxonomy" id="2728851"/>
    <lineage>
        <taxon>Bacteria</taxon>
        <taxon>Pseudomonadati</taxon>
        <taxon>Pseudomonadota</taxon>
        <taxon>Alphaproteobacteria</taxon>
        <taxon>Sphingomonadales</taxon>
        <taxon>Sphingomonadaceae</taxon>
        <taxon>Novosphingobium</taxon>
    </lineage>
</organism>